<evidence type="ECO:0000313" key="3">
    <source>
        <dbReference type="Proteomes" id="UP000503162"/>
    </source>
</evidence>
<feature type="compositionally biased region" description="Polar residues" evidence="1">
    <location>
        <begin position="1"/>
        <end position="10"/>
    </location>
</feature>
<feature type="region of interest" description="Disordered" evidence="1">
    <location>
        <begin position="1"/>
        <end position="72"/>
    </location>
</feature>
<gene>
    <name evidence="2" type="ORF">G9Q37_01055</name>
</gene>
<feature type="compositionally biased region" description="Low complexity" evidence="1">
    <location>
        <begin position="13"/>
        <end position="28"/>
    </location>
</feature>
<sequence>MKRTASTAAKPNSAKTKPKTSAAKLAPSRSLSRVVVAHSSKKAGRQPNSKAELVAQAQPHGAASGEGPSSKQSQVIALLKSGAGASMAQLIEVTGWVPHTVRAMISTALRRRLGLNVELKVENGVRVYRIVEVAGQ</sequence>
<organism evidence="2 3">
    <name type="scientific">Hydrogenophaga crocea</name>
    <dbReference type="NCBI Taxonomy" id="2716225"/>
    <lineage>
        <taxon>Bacteria</taxon>
        <taxon>Pseudomonadati</taxon>
        <taxon>Pseudomonadota</taxon>
        <taxon>Betaproteobacteria</taxon>
        <taxon>Burkholderiales</taxon>
        <taxon>Comamonadaceae</taxon>
        <taxon>Hydrogenophaga</taxon>
    </lineage>
</organism>
<proteinExistence type="predicted"/>
<name>A0A6G8IC98_9BURK</name>
<evidence type="ECO:0000313" key="2">
    <source>
        <dbReference type="EMBL" id="QIM50814.1"/>
    </source>
</evidence>
<dbReference type="InterPro" id="IPR021880">
    <property type="entry name" value="DUF3489"/>
</dbReference>
<keyword evidence="3" id="KW-1185">Reference proteome</keyword>
<dbReference type="KEGG" id="hcz:G9Q37_01055"/>
<dbReference type="EMBL" id="CP049989">
    <property type="protein sequence ID" value="QIM50814.1"/>
    <property type="molecule type" value="Genomic_DNA"/>
</dbReference>
<protein>
    <submittedName>
        <fullName evidence="2">DUF3489 domain-containing protein</fullName>
    </submittedName>
</protein>
<accession>A0A6G8IC98</accession>
<dbReference type="Proteomes" id="UP000503162">
    <property type="component" value="Chromosome"/>
</dbReference>
<evidence type="ECO:0000256" key="1">
    <source>
        <dbReference type="SAM" id="MobiDB-lite"/>
    </source>
</evidence>
<dbReference type="Pfam" id="PF11994">
    <property type="entry name" value="DUF3489"/>
    <property type="match status" value="1"/>
</dbReference>
<dbReference type="AlphaFoldDB" id="A0A6G8IC98"/>
<dbReference type="RefSeq" id="WP_166223289.1">
    <property type="nucleotide sequence ID" value="NZ_CP049989.1"/>
</dbReference>
<reference evidence="2 3" key="1">
    <citation type="submission" date="2020-03" db="EMBL/GenBank/DDBJ databases">
        <title>Hydrogenophaga sp. nov. isolated from cyanobacterial mat.</title>
        <authorList>
            <person name="Thorat V."/>
            <person name="Kirdat K."/>
            <person name="Tiwarekar B."/>
            <person name="Costa E.D."/>
            <person name="Yadav A."/>
        </authorList>
    </citation>
    <scope>NUCLEOTIDE SEQUENCE [LARGE SCALE GENOMIC DNA]</scope>
    <source>
        <strain evidence="2 3">BA0156</strain>
    </source>
</reference>